<dbReference type="InterPro" id="IPR052032">
    <property type="entry name" value="ATP-dep_AA_Ligase"/>
</dbReference>
<evidence type="ECO:0000259" key="5">
    <source>
        <dbReference type="PROSITE" id="PS50975"/>
    </source>
</evidence>
<protein>
    <submittedName>
        <fullName evidence="6">ATP-grasp domain-containing protein</fullName>
    </submittedName>
</protein>
<dbReference type="InterPro" id="IPR040570">
    <property type="entry name" value="LAL_C2"/>
</dbReference>
<dbReference type="Proteomes" id="UP000310032">
    <property type="component" value="Unassembled WGS sequence"/>
</dbReference>
<dbReference type="PROSITE" id="PS50975">
    <property type="entry name" value="ATP_GRASP"/>
    <property type="match status" value="1"/>
</dbReference>
<dbReference type="Gene3D" id="3.30.470.20">
    <property type="entry name" value="ATP-grasp fold, B domain"/>
    <property type="match status" value="1"/>
</dbReference>
<dbReference type="GO" id="GO:0005524">
    <property type="term" value="F:ATP binding"/>
    <property type="evidence" value="ECO:0007669"/>
    <property type="project" value="UniProtKB-UniRule"/>
</dbReference>
<keyword evidence="3 4" id="KW-0067">ATP-binding</keyword>
<dbReference type="OrthoDB" id="9803907at2"/>
<name>A0A3L7ZLP6_PARDI</name>
<dbReference type="EMBL" id="RAYI01000059">
    <property type="protein sequence ID" value="RLT72141.1"/>
    <property type="molecule type" value="Genomic_DNA"/>
</dbReference>
<reference evidence="6 8" key="1">
    <citation type="submission" date="2018-09" db="EMBL/GenBank/DDBJ databases">
        <title>Murine metabolic-syndrome-specific gut microbial biobank.</title>
        <authorList>
            <person name="Liu C."/>
        </authorList>
    </citation>
    <scope>NUCLEOTIDE SEQUENCE [LARGE SCALE GENOMIC DNA]</scope>
    <source>
        <strain evidence="6 8">8-P5</strain>
    </source>
</reference>
<evidence type="ECO:0000256" key="2">
    <source>
        <dbReference type="ARBA" id="ARBA00022741"/>
    </source>
</evidence>
<gene>
    <name evidence="6" type="ORF">D7V78_17475</name>
    <name evidence="7" type="ORF">E5342_08520</name>
</gene>
<comment type="caution">
    <text evidence="6">The sequence shown here is derived from an EMBL/GenBank/DDBJ whole genome shotgun (WGS) entry which is preliminary data.</text>
</comment>
<organism evidence="6 8">
    <name type="scientific">Parabacteroides distasonis</name>
    <dbReference type="NCBI Taxonomy" id="823"/>
    <lineage>
        <taxon>Bacteria</taxon>
        <taxon>Pseudomonadati</taxon>
        <taxon>Bacteroidota</taxon>
        <taxon>Bacteroidia</taxon>
        <taxon>Bacteroidales</taxon>
        <taxon>Tannerellaceae</taxon>
        <taxon>Parabacteroides</taxon>
    </lineage>
</organism>
<evidence type="ECO:0000256" key="3">
    <source>
        <dbReference type="ARBA" id="ARBA00022840"/>
    </source>
</evidence>
<proteinExistence type="predicted"/>
<dbReference type="Proteomes" id="UP000278164">
    <property type="component" value="Unassembled WGS sequence"/>
</dbReference>
<dbReference type="PANTHER" id="PTHR43585">
    <property type="entry name" value="FUMIPYRROLE BIOSYNTHESIS PROTEIN C"/>
    <property type="match status" value="1"/>
</dbReference>
<reference evidence="7 9" key="2">
    <citation type="submission" date="2019-04" db="EMBL/GenBank/DDBJ databases">
        <title>Microbes associate with the intestines of laboratory mice.</title>
        <authorList>
            <person name="Navarre W."/>
            <person name="Wong E."/>
            <person name="Huang K."/>
            <person name="Tropini C."/>
            <person name="Ng K."/>
            <person name="Yu B."/>
        </authorList>
    </citation>
    <scope>NUCLEOTIDE SEQUENCE [LARGE SCALE GENOMIC DNA]</scope>
    <source>
        <strain evidence="7 9">NM39_I3</strain>
    </source>
</reference>
<feature type="domain" description="ATP-grasp" evidence="5">
    <location>
        <begin position="104"/>
        <end position="300"/>
    </location>
</feature>
<dbReference type="SMART" id="SM01209">
    <property type="entry name" value="GARS_A"/>
    <property type="match status" value="1"/>
</dbReference>
<evidence type="ECO:0000256" key="4">
    <source>
        <dbReference type="PROSITE-ProRule" id="PRU00409"/>
    </source>
</evidence>
<dbReference type="EMBL" id="SRYM01000018">
    <property type="protein sequence ID" value="TGY58328.1"/>
    <property type="molecule type" value="Genomic_DNA"/>
</dbReference>
<accession>A0A3L7ZLP6</accession>
<dbReference type="InterPro" id="IPR011761">
    <property type="entry name" value="ATP-grasp"/>
</dbReference>
<dbReference type="GO" id="GO:0046872">
    <property type="term" value="F:metal ion binding"/>
    <property type="evidence" value="ECO:0007669"/>
    <property type="project" value="InterPro"/>
</dbReference>
<evidence type="ECO:0000313" key="8">
    <source>
        <dbReference type="Proteomes" id="UP000278164"/>
    </source>
</evidence>
<dbReference type="SUPFAM" id="SSF56059">
    <property type="entry name" value="Glutathione synthetase ATP-binding domain-like"/>
    <property type="match status" value="1"/>
</dbReference>
<evidence type="ECO:0000313" key="7">
    <source>
        <dbReference type="EMBL" id="TGY58328.1"/>
    </source>
</evidence>
<evidence type="ECO:0000256" key="1">
    <source>
        <dbReference type="ARBA" id="ARBA00022598"/>
    </source>
</evidence>
<dbReference type="Pfam" id="PF13535">
    <property type="entry name" value="ATP-grasp_4"/>
    <property type="match status" value="1"/>
</dbReference>
<dbReference type="PANTHER" id="PTHR43585:SF2">
    <property type="entry name" value="ATP-GRASP ENZYME FSQD"/>
    <property type="match status" value="1"/>
</dbReference>
<keyword evidence="1" id="KW-0436">Ligase</keyword>
<dbReference type="AlphaFoldDB" id="A0A3L7ZLP6"/>
<dbReference type="GO" id="GO:0016874">
    <property type="term" value="F:ligase activity"/>
    <property type="evidence" value="ECO:0007669"/>
    <property type="project" value="UniProtKB-KW"/>
</dbReference>
<evidence type="ECO:0000313" key="6">
    <source>
        <dbReference type="EMBL" id="RLT72141.1"/>
    </source>
</evidence>
<sequence length="393" mass="43025">MILGASILQLPAIKKAKEMGLDVIAVDMDPDAVGFKEEGITKLQISTIDTPRIVEAARAYQIDGIMTLASDMPMQAVAAVCEKLGLIGITPQTALNATNKAEMRMCFKAHDVPIPEFYIVSELDEFMEATKHFTTKFIIKPADNSGNRGVKLITDMTDEKVLIQAFNYSKKYSRDGRVLLEEYMEGDEFSVETMSVDGVCHVIQVTDKLTSGAPYFVEMGHTQPSMFAEDIKMRIAEVAKAGIKALGIDHGPSHTEIKLTSTGPKIVEIGARLGGGCITTHLVPLSTGINMVEANIRIALGENPNLCKKYDKGAAIRFLQPFPGIFKSVKGVDEVRSILGVIEVGFMKKIGDVVPELCNGLDRVGYIITQGNTREEAVRFCEQAVEKIQFEME</sequence>
<evidence type="ECO:0000313" key="9">
    <source>
        <dbReference type="Proteomes" id="UP000310032"/>
    </source>
</evidence>
<dbReference type="Pfam" id="PF18603">
    <property type="entry name" value="LAL_C2"/>
    <property type="match status" value="1"/>
</dbReference>
<dbReference type="Gene3D" id="3.40.50.20">
    <property type="match status" value="1"/>
</dbReference>
<keyword evidence="2 4" id="KW-0547">Nucleotide-binding</keyword>